<gene>
    <name evidence="9" type="ORF">GTC17253_10880</name>
</gene>
<dbReference type="SUPFAM" id="SSF56935">
    <property type="entry name" value="Porins"/>
    <property type="match status" value="1"/>
</dbReference>
<dbReference type="Pfam" id="PF07715">
    <property type="entry name" value="Plug"/>
    <property type="match status" value="1"/>
</dbReference>
<dbReference type="Gene3D" id="2.60.40.1120">
    <property type="entry name" value="Carboxypeptidase-like, regulatory domain"/>
    <property type="match status" value="1"/>
</dbReference>
<dbReference type="InterPro" id="IPR012910">
    <property type="entry name" value="Plug_dom"/>
</dbReference>
<accession>A0AB33IZ24</accession>
<dbReference type="InterPro" id="IPR037066">
    <property type="entry name" value="Plug_dom_sf"/>
</dbReference>
<evidence type="ECO:0000313" key="9">
    <source>
        <dbReference type="EMBL" id="BFO71122.1"/>
    </source>
</evidence>
<dbReference type="Gene3D" id="2.40.170.20">
    <property type="entry name" value="TonB-dependent receptor, beta-barrel domain"/>
    <property type="match status" value="1"/>
</dbReference>
<evidence type="ECO:0000256" key="4">
    <source>
        <dbReference type="ARBA" id="ARBA00022692"/>
    </source>
</evidence>
<dbReference type="PROSITE" id="PS52016">
    <property type="entry name" value="TONB_DEPENDENT_REC_3"/>
    <property type="match status" value="1"/>
</dbReference>
<dbReference type="NCBIfam" id="TIGR04056">
    <property type="entry name" value="OMP_RagA_SusC"/>
    <property type="match status" value="1"/>
</dbReference>
<evidence type="ECO:0000256" key="3">
    <source>
        <dbReference type="ARBA" id="ARBA00022452"/>
    </source>
</evidence>
<dbReference type="AlphaFoldDB" id="A0AB33IZ24"/>
<dbReference type="InterPro" id="IPR011662">
    <property type="entry name" value="Secretin/TonB_short_N"/>
</dbReference>
<keyword evidence="9" id="KW-0675">Receptor</keyword>
<comment type="similarity">
    <text evidence="7">Belongs to the TonB-dependent receptor family.</text>
</comment>
<reference evidence="9" key="1">
    <citation type="submission" date="2024-07" db="EMBL/GenBank/DDBJ databases">
        <title>Complete genome sequence of Prevotella sp. YM-2024 GTC17253.</title>
        <authorList>
            <person name="Hayashi M."/>
            <person name="Muto Y."/>
            <person name="Tanaka K."/>
            <person name="Niwa H."/>
        </authorList>
    </citation>
    <scope>NUCLEOTIDE SEQUENCE</scope>
    <source>
        <strain evidence="9">GTC17253</strain>
    </source>
</reference>
<dbReference type="InterPro" id="IPR036942">
    <property type="entry name" value="Beta-barrel_TonB_sf"/>
</dbReference>
<dbReference type="Pfam" id="PF13715">
    <property type="entry name" value="CarbopepD_reg_2"/>
    <property type="match status" value="1"/>
</dbReference>
<dbReference type="FunFam" id="2.170.130.10:FF:000008">
    <property type="entry name" value="SusC/RagA family TonB-linked outer membrane protein"/>
    <property type="match status" value="1"/>
</dbReference>
<dbReference type="InterPro" id="IPR023996">
    <property type="entry name" value="TonB-dep_OMP_SusC/RagA"/>
</dbReference>
<evidence type="ECO:0000256" key="6">
    <source>
        <dbReference type="ARBA" id="ARBA00023237"/>
    </source>
</evidence>
<dbReference type="SUPFAM" id="SSF49464">
    <property type="entry name" value="Carboxypeptidase regulatory domain-like"/>
    <property type="match status" value="1"/>
</dbReference>
<keyword evidence="5 7" id="KW-0472">Membrane</keyword>
<dbReference type="EMBL" id="AP035785">
    <property type="protein sequence ID" value="BFO71122.1"/>
    <property type="molecule type" value="Genomic_DNA"/>
</dbReference>
<keyword evidence="6 7" id="KW-0998">Cell outer membrane</keyword>
<protein>
    <submittedName>
        <fullName evidence="9">TonB-dependent receptor</fullName>
    </submittedName>
</protein>
<proteinExistence type="inferred from homology"/>
<keyword evidence="3 7" id="KW-1134">Transmembrane beta strand</keyword>
<comment type="subcellular location">
    <subcellularLocation>
        <location evidence="1 7">Cell outer membrane</location>
        <topology evidence="1 7">Multi-pass membrane protein</topology>
    </subcellularLocation>
</comment>
<dbReference type="NCBIfam" id="TIGR04057">
    <property type="entry name" value="SusC_RagA_signa"/>
    <property type="match status" value="1"/>
</dbReference>
<keyword evidence="2 7" id="KW-0813">Transport</keyword>
<evidence type="ECO:0000256" key="2">
    <source>
        <dbReference type="ARBA" id="ARBA00022448"/>
    </source>
</evidence>
<evidence type="ECO:0000259" key="8">
    <source>
        <dbReference type="SMART" id="SM00965"/>
    </source>
</evidence>
<dbReference type="FunFam" id="2.60.40.1120:FF:000003">
    <property type="entry name" value="Outer membrane protein Omp121"/>
    <property type="match status" value="1"/>
</dbReference>
<keyword evidence="4 7" id="KW-0812">Transmembrane</keyword>
<dbReference type="GO" id="GO:0009279">
    <property type="term" value="C:cell outer membrane"/>
    <property type="evidence" value="ECO:0007669"/>
    <property type="project" value="UniProtKB-SubCell"/>
</dbReference>
<dbReference type="SMART" id="SM00965">
    <property type="entry name" value="STN"/>
    <property type="match status" value="1"/>
</dbReference>
<dbReference type="InterPro" id="IPR008969">
    <property type="entry name" value="CarboxyPept-like_regulatory"/>
</dbReference>
<dbReference type="Gene3D" id="2.170.130.10">
    <property type="entry name" value="TonB-dependent receptor, plug domain"/>
    <property type="match status" value="1"/>
</dbReference>
<organism evidence="9">
    <name type="scientific">Prevotella sp. GTC17253</name>
    <dbReference type="NCBI Taxonomy" id="3236793"/>
    <lineage>
        <taxon>Bacteria</taxon>
        <taxon>Pseudomonadati</taxon>
        <taxon>Bacteroidota</taxon>
        <taxon>Bacteroidia</taxon>
        <taxon>Bacteroidales</taxon>
        <taxon>Prevotellaceae</taxon>
        <taxon>Prevotella</taxon>
    </lineage>
</organism>
<dbReference type="Pfam" id="PF07660">
    <property type="entry name" value="STN"/>
    <property type="match status" value="1"/>
</dbReference>
<dbReference type="InterPro" id="IPR023997">
    <property type="entry name" value="TonB-dep_OMP_SusC/RagA_CS"/>
</dbReference>
<evidence type="ECO:0000256" key="7">
    <source>
        <dbReference type="PROSITE-ProRule" id="PRU01360"/>
    </source>
</evidence>
<evidence type="ECO:0000256" key="5">
    <source>
        <dbReference type="ARBA" id="ARBA00023136"/>
    </source>
</evidence>
<sequence>MIKHPNDLIRRGIVGASLLFSVLGMQAQITMRVQNKTLKEALQQIEKESGYSVFYSNKLTGLDKKVSITAKNERVEHVLDQLLRSTSISYSIEGGQQIVLKMRQKKTAPTSISKTKKTVKGQVTDVNGEPLIGVSVGVEGNTAGAVTDLDGRFQLLAAVGSTLKFSYVGFQSQTQRVTNADNYTIVLASDDKLLDEVVVVGYGAMKKRDLTGAVSSVKGNDIALPGVASAAHALAGKAAGLYVRQNSAQPGGGLDILIRGAGSVNANNDPLYVVDGFPIAKIDQGKGTNARMDPGTQGVLNFINPNDIESIEVLKDASATAIYGARAANGVVIVTTKRGKEGRVNVNYNYNYSHQQFTDNYDVLSLKEWMQEKNKSTWEYWIWENQVGPWGKRTLEEALAAPVNGQGYTRPFTDADIAAAGDGTDWVGLITRNGHIQEHNLSIQGGSKDTQYMVSFNYYDNVGIIRNSGMTRYTVKSNIDQRFLNIFKTGMNLTLSRINNDNTQLGSEQYEKSGIIRSAVQMGPHIKAYDEATGTYPVNPLLGTQPNPYSLLNNIDKGRTDRLLGNVYLEATPISGLLLRLNAGIDRANISRKTYEPKTTLYGKAQQGNADIYTYDNNQYLLEATATYNKTFKDIHKVNFLLGASYENFNFETSNLGNNNFLTDGFTYNNMGAGTGTKLVGSGFTKNKMESYFARAGYILKDRYYFTATMRADGASVFAKNHKWGYFPSMALAWTVSEENFMQSLPKVSLLKLRLSWGKTGNSGIGSNAFASYYAAPAYNRGDGSQIIGVFQGKLENPDLKWETTTEWNAGLDLGFFKNRILLSVEYYHKVISDLLNYKPLNYYHEISRVMANIGKTQSTGIEITLNTKNIDTRNFKWSTDFVFTKYKDRWKERTPDWKPAVFEREDDPIRSIYSRLADHILQIGEEVPAAQPLLKPGEVVIKDLNGYKRDENDQPVVDEKGRFILTGGPDGRIDDADYVLIGSQDPGWLAGMTNTFKYKDFDLGIQLNGMFDRVMQDPTEMAYGLGGGDIARYGYNALRIIKNRWTWDNPSTEYPCSFNAWNTNYTTGDWYYQKAWFVRLSNITLGWNIPQNWLAKTKVISKIRLTMSASNLFCITPYKGLDPETDYYTAAYPNARTYSFGVNISF</sequence>
<evidence type="ECO:0000256" key="1">
    <source>
        <dbReference type="ARBA" id="ARBA00004571"/>
    </source>
</evidence>
<dbReference type="InterPro" id="IPR039426">
    <property type="entry name" value="TonB-dep_rcpt-like"/>
</dbReference>
<name>A0AB33IZ24_9BACT</name>
<feature type="domain" description="Secretin/TonB short N-terminal" evidence="8">
    <location>
        <begin position="51"/>
        <end position="103"/>
    </location>
</feature>
<dbReference type="Gene3D" id="3.55.50.30">
    <property type="match status" value="1"/>
</dbReference>